<evidence type="ECO:0000313" key="1">
    <source>
        <dbReference type="EMBL" id="CAA6805277.1"/>
    </source>
</evidence>
<dbReference type="EMBL" id="CACVAQ010000106">
    <property type="protein sequence ID" value="CAA6805277.1"/>
    <property type="molecule type" value="Genomic_DNA"/>
</dbReference>
<accession>A0A6S6SQR0</accession>
<protein>
    <submittedName>
        <fullName evidence="1">Uncharacterized protein</fullName>
    </submittedName>
</protein>
<proteinExistence type="predicted"/>
<gene>
    <name evidence="1" type="ORF">HELGO_WM33802</name>
</gene>
<reference evidence="1" key="1">
    <citation type="submission" date="2020-01" db="EMBL/GenBank/DDBJ databases">
        <authorList>
            <person name="Meier V. D."/>
            <person name="Meier V D."/>
        </authorList>
    </citation>
    <scope>NUCLEOTIDE SEQUENCE</scope>
    <source>
        <strain evidence="1">HLG_WM_MAG_10</strain>
    </source>
</reference>
<sequence>MSNLLYNSLQNPHLKDIVHDLQKAASELEIDFLVSEHLHVMFGIFQIMNKQGELKMLTLGFTFQVQKHILN</sequence>
<organism evidence="1">
    <name type="scientific">uncultured Aureispira sp</name>
    <dbReference type="NCBI Taxonomy" id="1331704"/>
    <lineage>
        <taxon>Bacteria</taxon>
        <taxon>Pseudomonadati</taxon>
        <taxon>Bacteroidota</taxon>
        <taxon>Saprospiria</taxon>
        <taxon>Saprospirales</taxon>
        <taxon>Saprospiraceae</taxon>
        <taxon>Aureispira</taxon>
        <taxon>environmental samples</taxon>
    </lineage>
</organism>
<dbReference type="AlphaFoldDB" id="A0A6S6SQR0"/>
<name>A0A6S6SQR0_9BACT</name>